<evidence type="ECO:0000313" key="6">
    <source>
        <dbReference type="Proteomes" id="UP000663877"/>
    </source>
</evidence>
<evidence type="ECO:0000259" key="2">
    <source>
        <dbReference type="PROSITE" id="PS50112"/>
    </source>
</evidence>
<dbReference type="InterPro" id="IPR013767">
    <property type="entry name" value="PAS_fold"/>
</dbReference>
<dbReference type="SUPFAM" id="SSF55785">
    <property type="entry name" value="PYP-like sensor domain (PAS domain)"/>
    <property type="match status" value="2"/>
</dbReference>
<gene>
    <name evidence="3" type="ORF">BJG266_LOCUS9074</name>
    <name evidence="4" type="ORF">QVE165_LOCUS12883</name>
</gene>
<dbReference type="CDD" id="cd00130">
    <property type="entry name" value="PAS"/>
    <property type="match status" value="1"/>
</dbReference>
<feature type="region of interest" description="Disordered" evidence="1">
    <location>
        <begin position="629"/>
        <end position="676"/>
    </location>
</feature>
<feature type="region of interest" description="Disordered" evidence="1">
    <location>
        <begin position="396"/>
        <end position="420"/>
    </location>
</feature>
<name>A0A813XX34_9BILA</name>
<keyword evidence="5" id="KW-1185">Reference proteome</keyword>
<evidence type="ECO:0000256" key="1">
    <source>
        <dbReference type="SAM" id="MobiDB-lite"/>
    </source>
</evidence>
<dbReference type="AlphaFoldDB" id="A0A813XX34"/>
<dbReference type="GO" id="GO:0006355">
    <property type="term" value="P:regulation of DNA-templated transcription"/>
    <property type="evidence" value="ECO:0007669"/>
    <property type="project" value="InterPro"/>
</dbReference>
<dbReference type="SMART" id="SM00091">
    <property type="entry name" value="PAS"/>
    <property type="match status" value="2"/>
</dbReference>
<organism evidence="3 6">
    <name type="scientific">Adineta steineri</name>
    <dbReference type="NCBI Taxonomy" id="433720"/>
    <lineage>
        <taxon>Eukaryota</taxon>
        <taxon>Metazoa</taxon>
        <taxon>Spiralia</taxon>
        <taxon>Gnathifera</taxon>
        <taxon>Rotifera</taxon>
        <taxon>Eurotatoria</taxon>
        <taxon>Bdelloidea</taxon>
        <taxon>Adinetida</taxon>
        <taxon>Adinetidae</taxon>
        <taxon>Adineta</taxon>
    </lineage>
</organism>
<feature type="compositionally biased region" description="Low complexity" evidence="1">
    <location>
        <begin position="629"/>
        <end position="651"/>
    </location>
</feature>
<dbReference type="Proteomes" id="UP000663877">
    <property type="component" value="Unassembled WGS sequence"/>
</dbReference>
<reference evidence="3" key="1">
    <citation type="submission" date="2021-02" db="EMBL/GenBank/DDBJ databases">
        <authorList>
            <person name="Nowell W R."/>
        </authorList>
    </citation>
    <scope>NUCLEOTIDE SEQUENCE</scope>
</reference>
<evidence type="ECO:0000313" key="4">
    <source>
        <dbReference type="EMBL" id="CAF0963454.1"/>
    </source>
</evidence>
<dbReference type="InterPro" id="IPR035965">
    <property type="entry name" value="PAS-like_dom_sf"/>
</dbReference>
<dbReference type="Pfam" id="PF00989">
    <property type="entry name" value="PAS"/>
    <property type="match status" value="1"/>
</dbReference>
<feature type="compositionally biased region" description="Low complexity" evidence="1">
    <location>
        <begin position="400"/>
        <end position="412"/>
    </location>
</feature>
<feature type="domain" description="PAS" evidence="2">
    <location>
        <begin position="45"/>
        <end position="108"/>
    </location>
</feature>
<dbReference type="OrthoDB" id="7788762at2759"/>
<protein>
    <recommendedName>
        <fullName evidence="2">PAS domain-containing protein</fullName>
    </recommendedName>
</protein>
<evidence type="ECO:0000313" key="5">
    <source>
        <dbReference type="Proteomes" id="UP000663832"/>
    </source>
</evidence>
<dbReference type="InterPro" id="IPR050933">
    <property type="entry name" value="Circadian_TF"/>
</dbReference>
<dbReference type="PANTHER" id="PTHR23042">
    <property type="entry name" value="CIRCADIAN PROTEIN CLOCK/ARNT/BMAL/PAS"/>
    <property type="match status" value="1"/>
</dbReference>
<accession>A0A813XX34</accession>
<dbReference type="EMBL" id="CAJNOM010000065">
    <property type="protein sequence ID" value="CAF0963454.1"/>
    <property type="molecule type" value="Genomic_DNA"/>
</dbReference>
<dbReference type="PROSITE" id="PS50112">
    <property type="entry name" value="PAS"/>
    <property type="match status" value="1"/>
</dbReference>
<dbReference type="EMBL" id="CAJNOI010000029">
    <property type="protein sequence ID" value="CAF0874371.1"/>
    <property type="molecule type" value="Genomic_DNA"/>
</dbReference>
<dbReference type="Proteomes" id="UP000663832">
    <property type="component" value="Unassembled WGS sequence"/>
</dbReference>
<comment type="caution">
    <text evidence="3">The sequence shown here is derived from an EMBL/GenBank/DDBJ whole genome shotgun (WGS) entry which is preliminary data.</text>
</comment>
<sequence length="744" mass="84067">MLSKTRIDHTRKREGNAAAVGVMSDGNKFDVTAYAQQRQQNQLPLEEMGNVLLDAMQGTLICLDSHHIIIDVSKTIKRYFGFEQAEIIGLSILLLIEDSERDLFLKFLSCTSQVFDVCCVRMVMAISNEYRQVKVHRKKKLNQDNVDVHSTTTRYGSSVGTILVLTLDDSSYIDITLFDVHKQEFYTKINLIGEIIFEDHRGALITGYLPHELISQSIFNFVYHEDRLVKLHALWKCVTNGTSKLEWRLNARDGSLVFLQTEYKLIANHRKQDTIVARNEVLSPMQRSQFEELQTAWRHQCAADIKGNSSSFRLISSADTDILSIPTGECRICVPSLNMCFSTNKLQSLNIMGNIFEVPKSTHPLTIEDYISILIDNDKYLDSELVHLINNLPARSKRWSNNNNNNNQSMNNTDISDGSMDERLQTNLNESTLHRKQDSDSIVRGILSNPAKYNHEKQSGDSSATLAGLLNNNNVQQDITRMPTFQQQQQVQMNRSKTNQVPLNSEAIQQQHYDFIKKYKSAKTKLESQLEAARAQELASGGQPSDIIKRNTILNKLSQLEAIKNKHLTRTIELKRQTQQSTSATAIAVNNIEQKDLLNSLFSSSSPKSIGLMSMDSNNSTAISSPISSLYNNSSQSSSPTTPSLYTSSYQHQRNSSPGYRPYESGQSSTSFHDSHTRVKTPVFDEFLTSPPSSVSYVPVNNHSLSVHSYMNVSFQEATNNSSTITPSSFNYHHQHHHNTTYPY</sequence>
<evidence type="ECO:0000313" key="3">
    <source>
        <dbReference type="EMBL" id="CAF0874371.1"/>
    </source>
</evidence>
<dbReference type="Pfam" id="PF14598">
    <property type="entry name" value="PAS_11"/>
    <property type="match status" value="1"/>
</dbReference>
<dbReference type="Gene3D" id="3.30.450.20">
    <property type="entry name" value="PAS domain"/>
    <property type="match status" value="2"/>
</dbReference>
<proteinExistence type="predicted"/>
<dbReference type="InterPro" id="IPR000014">
    <property type="entry name" value="PAS"/>
</dbReference>